<dbReference type="PANTHER" id="PTHR34223:SF51">
    <property type="entry name" value="OS06G0556300 PROTEIN"/>
    <property type="match status" value="1"/>
</dbReference>
<dbReference type="InterPro" id="IPR001810">
    <property type="entry name" value="F-box_dom"/>
</dbReference>
<sequence>MEAEGNSSSSSSTIANKKLMNMNNEDKISGLHEPLIHHTLSFMDMKEVLQTSLLSKRWTNLWRSVRTLKFHEHSWTNHWNGRNPKLKKNKLTKFKYFVDTVLFLQDGYDIDKLDLFFLSTEYVDSRLIDRWVTYAKKQQVQVLKLGGVSILSLETLYFSARVKTLELFGILLPSNSYGDLVLDLPIVESFIIEYCGHIRVKRLAIYGPKLKYLQLENIYEGYNYNTSIKISAAQVSRSLKCIGYTYKNYTLENLSALVTAEIETYVYYMVTHNISFGRCLSSILKGITNAKSLTLSGHGFQVFEELPNMLEGVPVSAQSLKYLKLTK</sequence>
<dbReference type="InterPro" id="IPR053781">
    <property type="entry name" value="F-box_AtFBL13-like"/>
</dbReference>
<keyword evidence="3" id="KW-1185">Reference proteome</keyword>
<dbReference type="SUPFAM" id="SSF81383">
    <property type="entry name" value="F-box domain"/>
    <property type="match status" value="1"/>
</dbReference>
<protein>
    <recommendedName>
        <fullName evidence="1">F-box domain-containing protein</fullName>
    </recommendedName>
</protein>
<organism evidence="2 3">
    <name type="scientific">Coptis chinensis</name>
    <dbReference type="NCBI Taxonomy" id="261450"/>
    <lineage>
        <taxon>Eukaryota</taxon>
        <taxon>Viridiplantae</taxon>
        <taxon>Streptophyta</taxon>
        <taxon>Embryophyta</taxon>
        <taxon>Tracheophyta</taxon>
        <taxon>Spermatophyta</taxon>
        <taxon>Magnoliopsida</taxon>
        <taxon>Ranunculales</taxon>
        <taxon>Ranunculaceae</taxon>
        <taxon>Coptidoideae</taxon>
        <taxon>Coptis</taxon>
    </lineage>
</organism>
<proteinExistence type="predicted"/>
<dbReference type="InterPro" id="IPR036047">
    <property type="entry name" value="F-box-like_dom_sf"/>
</dbReference>
<dbReference type="Proteomes" id="UP000631114">
    <property type="component" value="Unassembled WGS sequence"/>
</dbReference>
<accession>A0A835HRI9</accession>
<dbReference type="Gene3D" id="1.20.1280.50">
    <property type="match status" value="1"/>
</dbReference>
<reference evidence="2 3" key="1">
    <citation type="submission" date="2020-10" db="EMBL/GenBank/DDBJ databases">
        <title>The Coptis chinensis genome and diversification of protoberbering-type alkaloids.</title>
        <authorList>
            <person name="Wang B."/>
            <person name="Shu S."/>
            <person name="Song C."/>
            <person name="Liu Y."/>
        </authorList>
    </citation>
    <scope>NUCLEOTIDE SEQUENCE [LARGE SCALE GENOMIC DNA]</scope>
    <source>
        <strain evidence="2">HL-2020</strain>
        <tissue evidence="2">Leaf</tissue>
    </source>
</reference>
<dbReference type="InterPro" id="IPR053197">
    <property type="entry name" value="F-box_SCFL_complex_component"/>
</dbReference>
<dbReference type="PANTHER" id="PTHR34223">
    <property type="entry name" value="OS11G0201299 PROTEIN"/>
    <property type="match status" value="1"/>
</dbReference>
<dbReference type="Pfam" id="PF00646">
    <property type="entry name" value="F-box"/>
    <property type="match status" value="1"/>
</dbReference>
<feature type="domain" description="F-box" evidence="1">
    <location>
        <begin position="28"/>
        <end position="67"/>
    </location>
</feature>
<name>A0A835HRI9_9MAGN</name>
<gene>
    <name evidence="2" type="ORF">IFM89_006753</name>
</gene>
<evidence type="ECO:0000313" key="2">
    <source>
        <dbReference type="EMBL" id="KAF9604471.1"/>
    </source>
</evidence>
<dbReference type="EMBL" id="JADFTS010000005">
    <property type="protein sequence ID" value="KAF9604471.1"/>
    <property type="molecule type" value="Genomic_DNA"/>
</dbReference>
<evidence type="ECO:0000259" key="1">
    <source>
        <dbReference type="Pfam" id="PF00646"/>
    </source>
</evidence>
<dbReference type="AlphaFoldDB" id="A0A835HRI9"/>
<comment type="caution">
    <text evidence="2">The sequence shown here is derived from an EMBL/GenBank/DDBJ whole genome shotgun (WGS) entry which is preliminary data.</text>
</comment>
<evidence type="ECO:0000313" key="3">
    <source>
        <dbReference type="Proteomes" id="UP000631114"/>
    </source>
</evidence>
<dbReference type="CDD" id="cd22160">
    <property type="entry name" value="F-box_AtFBL13-like"/>
    <property type="match status" value="1"/>
</dbReference>